<dbReference type="OrthoDB" id="10003767at2759"/>
<keyword evidence="2" id="KW-1185">Reference proteome</keyword>
<dbReference type="Proteomes" id="UP000467700">
    <property type="component" value="Unassembled WGS sequence"/>
</dbReference>
<protein>
    <submittedName>
        <fullName evidence="1">Uncharacterized protein</fullName>
    </submittedName>
</protein>
<evidence type="ECO:0000313" key="1">
    <source>
        <dbReference type="EMBL" id="CAA7270765.1"/>
    </source>
</evidence>
<comment type="caution">
    <text evidence="1">The sequence shown here is derived from an EMBL/GenBank/DDBJ whole genome shotgun (WGS) entry which is preliminary data.</text>
</comment>
<dbReference type="AlphaFoldDB" id="A0A8S0W4Z7"/>
<sequence>MSLARHVRGVPAPEGTLTLGITGSVHANQTILFIHELTEHHAGFADALPFQQIGSIYFANTKAGLPPDDIASYRVPGPTIIVDADHRRDYVTPWTQITAPSLREFWLAAIQHGDVTLGAFLDLAEALRVLIERMLSRFPPPEAHPELYAPYFVPADYVFRNNRVNLETRKIDKFLDWDDTCVMPFLLATRLPDDICEQDCALSENLHERRLGADGFPSLLTREGTLFRSNI</sequence>
<reference evidence="1 2" key="1">
    <citation type="submission" date="2020-01" db="EMBL/GenBank/DDBJ databases">
        <authorList>
            <person name="Gupta K D."/>
        </authorList>
    </citation>
    <scope>NUCLEOTIDE SEQUENCE [LARGE SCALE GENOMIC DNA]</scope>
</reference>
<gene>
    <name evidence="1" type="ORF">AAE3_LOCUS13012</name>
</gene>
<dbReference type="EMBL" id="CACVBS010000096">
    <property type="protein sequence ID" value="CAA7270765.1"/>
    <property type="molecule type" value="Genomic_DNA"/>
</dbReference>
<evidence type="ECO:0000313" key="2">
    <source>
        <dbReference type="Proteomes" id="UP000467700"/>
    </source>
</evidence>
<organism evidence="1 2">
    <name type="scientific">Cyclocybe aegerita</name>
    <name type="common">Black poplar mushroom</name>
    <name type="synonym">Agrocybe aegerita</name>
    <dbReference type="NCBI Taxonomy" id="1973307"/>
    <lineage>
        <taxon>Eukaryota</taxon>
        <taxon>Fungi</taxon>
        <taxon>Dikarya</taxon>
        <taxon>Basidiomycota</taxon>
        <taxon>Agaricomycotina</taxon>
        <taxon>Agaricomycetes</taxon>
        <taxon>Agaricomycetidae</taxon>
        <taxon>Agaricales</taxon>
        <taxon>Agaricineae</taxon>
        <taxon>Bolbitiaceae</taxon>
        <taxon>Cyclocybe</taxon>
    </lineage>
</organism>
<accession>A0A8S0W4Z7</accession>
<name>A0A8S0W4Z7_CYCAE</name>
<proteinExistence type="predicted"/>